<evidence type="ECO:0000259" key="1">
    <source>
        <dbReference type="Pfam" id="PF03413"/>
    </source>
</evidence>
<protein>
    <recommendedName>
        <fullName evidence="1">PepSY domain-containing protein</fullName>
    </recommendedName>
</protein>
<keyword evidence="3" id="KW-1185">Reference proteome</keyword>
<name>B8GTK4_THISH</name>
<gene>
    <name evidence="2" type="ordered locus">Tgr7_0165</name>
</gene>
<reference evidence="2 3" key="1">
    <citation type="journal article" date="2011" name="Stand. Genomic Sci.">
        <title>Complete genome sequence of 'Thioalkalivibrio sulfidophilus' HL-EbGr7.</title>
        <authorList>
            <person name="Muyzer G."/>
            <person name="Sorokin D.Y."/>
            <person name="Mavromatis K."/>
            <person name="Lapidus A."/>
            <person name="Clum A."/>
            <person name="Ivanova N."/>
            <person name="Pati A."/>
            <person name="d'Haeseleer P."/>
            <person name="Woyke T."/>
            <person name="Kyrpides N.C."/>
        </authorList>
    </citation>
    <scope>NUCLEOTIDE SEQUENCE [LARGE SCALE GENOMIC DNA]</scope>
    <source>
        <strain evidence="2 3">HL-EbGR7</strain>
    </source>
</reference>
<dbReference type="AlphaFoldDB" id="B8GTK4"/>
<evidence type="ECO:0000313" key="2">
    <source>
        <dbReference type="EMBL" id="ACL71264.1"/>
    </source>
</evidence>
<accession>B8GTK4</accession>
<dbReference type="RefSeq" id="WP_012636753.1">
    <property type="nucleotide sequence ID" value="NC_011901.1"/>
</dbReference>
<dbReference type="Proteomes" id="UP000002383">
    <property type="component" value="Chromosome"/>
</dbReference>
<dbReference type="Pfam" id="PF03413">
    <property type="entry name" value="PepSY"/>
    <property type="match status" value="1"/>
</dbReference>
<dbReference type="STRING" id="396588.Tgr7_0165"/>
<evidence type="ECO:0000313" key="3">
    <source>
        <dbReference type="Proteomes" id="UP000002383"/>
    </source>
</evidence>
<dbReference type="HOGENOM" id="CLU_2620958_0_0_6"/>
<dbReference type="InterPro" id="IPR025711">
    <property type="entry name" value="PepSY"/>
</dbReference>
<organism evidence="2 3">
    <name type="scientific">Thioalkalivibrio sulfidiphilus (strain HL-EbGR7)</name>
    <dbReference type="NCBI Taxonomy" id="396588"/>
    <lineage>
        <taxon>Bacteria</taxon>
        <taxon>Pseudomonadati</taxon>
        <taxon>Pseudomonadota</taxon>
        <taxon>Gammaproteobacteria</taxon>
        <taxon>Chromatiales</taxon>
        <taxon>Ectothiorhodospiraceae</taxon>
        <taxon>Thioalkalivibrio</taxon>
    </lineage>
</organism>
<dbReference type="EMBL" id="CP001339">
    <property type="protein sequence ID" value="ACL71264.1"/>
    <property type="molecule type" value="Genomic_DNA"/>
</dbReference>
<dbReference type="Gene3D" id="3.10.450.40">
    <property type="match status" value="1"/>
</dbReference>
<sequence>MPLMPDAAVPYPADRLAQANAQISLNQAVAQVQRRTGGRVLSAETQHHNGTTVHVIRVLVDNQRVRTIRVDAQTGDWL</sequence>
<proteinExistence type="predicted"/>
<feature type="domain" description="PepSY" evidence="1">
    <location>
        <begin position="23"/>
        <end position="76"/>
    </location>
</feature>
<dbReference type="KEGG" id="tgr:Tgr7_0165"/>